<dbReference type="Pfam" id="PF01610">
    <property type="entry name" value="DDE_Tnp_ISL3"/>
    <property type="match status" value="1"/>
</dbReference>
<dbReference type="PANTHER" id="PTHR33498:SF1">
    <property type="entry name" value="TRANSPOSASE FOR INSERTION SEQUENCE ELEMENT IS1557"/>
    <property type="match status" value="1"/>
</dbReference>
<organism evidence="2 3">
    <name type="scientific">Clostridium innocuum</name>
    <dbReference type="NCBI Taxonomy" id="1522"/>
    <lineage>
        <taxon>Bacteria</taxon>
        <taxon>Bacillati</taxon>
        <taxon>Bacillota</taxon>
        <taxon>Clostridia</taxon>
        <taxon>Eubacteriales</taxon>
        <taxon>Clostridiaceae</taxon>
        <taxon>Clostridium</taxon>
    </lineage>
</organism>
<dbReference type="AlphaFoldDB" id="A0A3E2V928"/>
<gene>
    <name evidence="2" type="ORF">DXA38_22710</name>
</gene>
<protein>
    <submittedName>
        <fullName evidence="2">ISL3 family transposase</fullName>
    </submittedName>
</protein>
<reference evidence="2 3" key="1">
    <citation type="submission" date="2018-08" db="EMBL/GenBank/DDBJ databases">
        <title>A genome reference for cultivated species of the human gut microbiota.</title>
        <authorList>
            <person name="Zou Y."/>
            <person name="Xue W."/>
            <person name="Luo G."/>
        </authorList>
    </citation>
    <scope>NUCLEOTIDE SEQUENCE [LARGE SCALE GENOMIC DNA]</scope>
    <source>
        <strain evidence="2 3">OF01-2LB</strain>
    </source>
</reference>
<accession>A0A3E2V928</accession>
<proteinExistence type="predicted"/>
<dbReference type="EMBL" id="QVEV01000106">
    <property type="protein sequence ID" value="RGC06883.1"/>
    <property type="molecule type" value="Genomic_DNA"/>
</dbReference>
<dbReference type="InterPro" id="IPR047951">
    <property type="entry name" value="Transpos_ISL3"/>
</dbReference>
<comment type="caution">
    <text evidence="2">The sequence shown here is derived from an EMBL/GenBank/DDBJ whole genome shotgun (WGS) entry which is preliminary data.</text>
</comment>
<feature type="domain" description="Transposase IS204/IS1001/IS1096/IS1165 DDE" evidence="1">
    <location>
        <begin position="125"/>
        <end position="416"/>
    </location>
</feature>
<evidence type="ECO:0000259" key="1">
    <source>
        <dbReference type="Pfam" id="PF01610"/>
    </source>
</evidence>
<dbReference type="InterPro" id="IPR002560">
    <property type="entry name" value="Transposase_DDE"/>
</dbReference>
<evidence type="ECO:0000313" key="2">
    <source>
        <dbReference type="EMBL" id="RGC06883.1"/>
    </source>
</evidence>
<dbReference type="PANTHER" id="PTHR33498">
    <property type="entry name" value="TRANSPOSASE FOR INSERTION SEQUENCE ELEMENT IS1557"/>
    <property type="match status" value="1"/>
</dbReference>
<name>A0A3E2V928_CLOIN</name>
<dbReference type="OrthoDB" id="1653543at2"/>
<dbReference type="Proteomes" id="UP000260025">
    <property type="component" value="Unassembled WGS sequence"/>
</dbReference>
<sequence length="428" mass="50780">MNVYLELNIREHSCPVCKSATTKVKGYQLKKINHSVLNPIPCMIHYKARRYVCPVCGKTFYENNPFISGNLKVSVATVYNVLNELKRPETTFSYVADKYHMSASSVANIFDRHIHPHRRSLPECLCFDETYAFKSRDSDYICVLLDYNEKKITDVLPSRRMRYLVDYFHKIPLKERKKVKYVSFDMWKTYREVSRLMFPECICIVDKFHVLQELSRKVTRVRIDVVNENKKIKDDLTKKRKKLKEEKTSLCPEDEERLRIAQRNYYLLKKFDFVLFSNDPRISDANVEKKFNRALNQYCNLNDIYHMAIEIDSKLKEAVEIKDIIHLFYKSAEQKNAKKELEDIIILCRTSNVKGLQDFSNTLCEWKQEIINSFIKIPSLNRKMNNALIENRNKSIKLLKHSSNGYTNWNRFRARILYSLNDDIPMKL</sequence>
<evidence type="ECO:0000313" key="3">
    <source>
        <dbReference type="Proteomes" id="UP000260025"/>
    </source>
</evidence>
<dbReference type="NCBIfam" id="NF033550">
    <property type="entry name" value="transpos_ISL3"/>
    <property type="match status" value="1"/>
</dbReference>